<dbReference type="PANTHER" id="PTHR33217">
    <property type="entry name" value="TRANSPOSASE FOR INSERTION SEQUENCE ELEMENT IS1081"/>
    <property type="match status" value="1"/>
</dbReference>
<name>A0ABV2C0N6_9GAMM</name>
<gene>
    <name evidence="7" type="ORF">ABVT43_21125</name>
</gene>
<comment type="function">
    <text evidence="1 6">Required for the transposition of the insertion element.</text>
</comment>
<accession>A0ABV2C0N6</accession>
<keyword evidence="4 6" id="KW-0238">DNA-binding</keyword>
<dbReference type="InterPro" id="IPR001207">
    <property type="entry name" value="Transposase_mutator"/>
</dbReference>
<organism evidence="7 8">
    <name type="scientific">Aliikangiella maris</name>
    <dbReference type="NCBI Taxonomy" id="3162458"/>
    <lineage>
        <taxon>Bacteria</taxon>
        <taxon>Pseudomonadati</taxon>
        <taxon>Pseudomonadota</taxon>
        <taxon>Gammaproteobacteria</taxon>
        <taxon>Oceanospirillales</taxon>
        <taxon>Pleioneaceae</taxon>
        <taxon>Aliikangiella</taxon>
    </lineage>
</organism>
<evidence type="ECO:0000256" key="3">
    <source>
        <dbReference type="ARBA" id="ARBA00022578"/>
    </source>
</evidence>
<evidence type="ECO:0000256" key="1">
    <source>
        <dbReference type="ARBA" id="ARBA00002190"/>
    </source>
</evidence>
<dbReference type="Proteomes" id="UP001548189">
    <property type="component" value="Unassembled WGS sequence"/>
</dbReference>
<dbReference type="RefSeq" id="WP_353898229.1">
    <property type="nucleotide sequence ID" value="NZ_JBEVCJ010000154.1"/>
</dbReference>
<dbReference type="PANTHER" id="PTHR33217:SF5">
    <property type="entry name" value="MUTATOR FAMILY TRANSPOSASE"/>
    <property type="match status" value="1"/>
</dbReference>
<dbReference type="PROSITE" id="PS01007">
    <property type="entry name" value="TRANSPOSASE_MUTATOR"/>
    <property type="match status" value="1"/>
</dbReference>
<proteinExistence type="inferred from homology"/>
<dbReference type="EMBL" id="JBEVCJ010000154">
    <property type="protein sequence ID" value="MET1257648.1"/>
    <property type="molecule type" value="Genomic_DNA"/>
</dbReference>
<evidence type="ECO:0000256" key="5">
    <source>
        <dbReference type="ARBA" id="ARBA00023172"/>
    </source>
</evidence>
<comment type="caution">
    <text evidence="7">The sequence shown here is derived from an EMBL/GenBank/DDBJ whole genome shotgun (WGS) entry which is preliminary data.</text>
</comment>
<protein>
    <recommendedName>
        <fullName evidence="6">Mutator family transposase</fullName>
    </recommendedName>
</protein>
<evidence type="ECO:0000256" key="2">
    <source>
        <dbReference type="ARBA" id="ARBA00010961"/>
    </source>
</evidence>
<dbReference type="Pfam" id="PF00872">
    <property type="entry name" value="Transposase_mut"/>
    <property type="match status" value="1"/>
</dbReference>
<keyword evidence="5 6" id="KW-0233">DNA recombination</keyword>
<keyword evidence="6" id="KW-0814">Transposable element</keyword>
<keyword evidence="3 6" id="KW-0815">Transposition</keyword>
<feature type="non-terminal residue" evidence="7">
    <location>
        <position position="1"/>
    </location>
</feature>
<keyword evidence="8" id="KW-1185">Reference proteome</keyword>
<evidence type="ECO:0000313" key="8">
    <source>
        <dbReference type="Proteomes" id="UP001548189"/>
    </source>
</evidence>
<reference evidence="7 8" key="1">
    <citation type="submission" date="2024-06" db="EMBL/GenBank/DDBJ databases">
        <authorList>
            <person name="Li F."/>
        </authorList>
    </citation>
    <scope>NUCLEOTIDE SEQUENCE [LARGE SCALE GENOMIC DNA]</scope>
    <source>
        <strain evidence="7 8">GXAS 311</strain>
    </source>
</reference>
<comment type="similarity">
    <text evidence="2 6">Belongs to the transposase mutator family.</text>
</comment>
<sequence>LALGVNLEGHKELMGMWIAENEGAKFWLNVLTEIQNRGVKDILIACVDGLKGFPDAINTVYPETQIQLCIVHMVRNSIKFVPWKDYKAVTADLKRIYQSVTEDEAIIALEQFEARWDDKYPQISKSWRNHWQNLNTLFNYPEDIRKAIYTTNAIESLNSVIRKVIKKRKLFPHDDSAKKVVYLAIQDASKKWTMPIRNWKAALNRFMIQFEDRLKDYV</sequence>
<evidence type="ECO:0000256" key="4">
    <source>
        <dbReference type="ARBA" id="ARBA00023125"/>
    </source>
</evidence>
<evidence type="ECO:0000313" key="7">
    <source>
        <dbReference type="EMBL" id="MET1257648.1"/>
    </source>
</evidence>
<evidence type="ECO:0000256" key="6">
    <source>
        <dbReference type="RuleBase" id="RU365089"/>
    </source>
</evidence>
<dbReference type="NCBIfam" id="NF033543">
    <property type="entry name" value="transpos_IS256"/>
    <property type="match status" value="1"/>
</dbReference>